<dbReference type="InterPro" id="IPR012000">
    <property type="entry name" value="Thiamin_PyroP_enz_cen_dom"/>
</dbReference>
<comment type="similarity">
    <text evidence="2 4">Belongs to the TPP enzyme family.</text>
</comment>
<evidence type="ECO:0000259" key="7">
    <source>
        <dbReference type="Pfam" id="PF02776"/>
    </source>
</evidence>
<evidence type="ECO:0000256" key="1">
    <source>
        <dbReference type="ARBA" id="ARBA00001964"/>
    </source>
</evidence>
<dbReference type="InterPro" id="IPR029061">
    <property type="entry name" value="THDP-binding"/>
</dbReference>
<dbReference type="GO" id="GO:0050660">
    <property type="term" value="F:flavin adenine dinucleotide binding"/>
    <property type="evidence" value="ECO:0007669"/>
    <property type="project" value="TreeGrafter"/>
</dbReference>
<dbReference type="OrthoDB" id="9785953at2"/>
<evidence type="ECO:0000313" key="8">
    <source>
        <dbReference type="EMBL" id="RFF29503.1"/>
    </source>
</evidence>
<dbReference type="SUPFAM" id="SSF52467">
    <property type="entry name" value="DHS-like NAD/FAD-binding domain"/>
    <property type="match status" value="1"/>
</dbReference>
<keyword evidence="9" id="KW-1185">Reference proteome</keyword>
<dbReference type="InterPro" id="IPR029035">
    <property type="entry name" value="DHS-like_NAD/FAD-binding_dom"/>
</dbReference>
<proteinExistence type="inferred from homology"/>
<comment type="caution">
    <text evidence="8">The sequence shown here is derived from an EMBL/GenBank/DDBJ whole genome shotgun (WGS) entry which is preliminary data.</text>
</comment>
<evidence type="ECO:0000256" key="4">
    <source>
        <dbReference type="RuleBase" id="RU362132"/>
    </source>
</evidence>
<dbReference type="InterPro" id="IPR012001">
    <property type="entry name" value="Thiamin_PyroP_enz_TPP-bd_dom"/>
</dbReference>
<dbReference type="GO" id="GO:0003984">
    <property type="term" value="F:acetolactate synthase activity"/>
    <property type="evidence" value="ECO:0007669"/>
    <property type="project" value="TreeGrafter"/>
</dbReference>
<keyword evidence="3 4" id="KW-0786">Thiamine pyrophosphate</keyword>
<dbReference type="Pfam" id="PF02775">
    <property type="entry name" value="TPP_enzyme_C"/>
    <property type="match status" value="1"/>
</dbReference>
<protein>
    <submittedName>
        <fullName evidence="8">Thiamine pyrophosphate-binding protein</fullName>
    </submittedName>
</protein>
<dbReference type="PANTHER" id="PTHR18968">
    <property type="entry name" value="THIAMINE PYROPHOSPHATE ENZYMES"/>
    <property type="match status" value="1"/>
</dbReference>
<dbReference type="Gene3D" id="3.40.50.1220">
    <property type="entry name" value="TPP-binding domain"/>
    <property type="match status" value="1"/>
</dbReference>
<accession>A0A3E1K642</accession>
<dbReference type="GO" id="GO:0030976">
    <property type="term" value="F:thiamine pyrophosphate binding"/>
    <property type="evidence" value="ECO:0007669"/>
    <property type="project" value="InterPro"/>
</dbReference>
<dbReference type="CDD" id="cd07035">
    <property type="entry name" value="TPP_PYR_POX_like"/>
    <property type="match status" value="1"/>
</dbReference>
<dbReference type="PANTHER" id="PTHR18968:SF166">
    <property type="entry name" value="2-HYDROXYACYL-COA LYASE 2"/>
    <property type="match status" value="1"/>
</dbReference>
<dbReference type="Proteomes" id="UP000260351">
    <property type="component" value="Unassembled WGS sequence"/>
</dbReference>
<feature type="domain" description="Thiamine pyrophosphate enzyme TPP-binding" evidence="6">
    <location>
        <begin position="398"/>
        <end position="557"/>
    </location>
</feature>
<dbReference type="InterPro" id="IPR011766">
    <property type="entry name" value="TPP_enzyme_TPP-bd"/>
</dbReference>
<name>A0A3E1K642_9GAMM</name>
<organism evidence="8 9">
    <name type="scientific">Wenzhouxiangella sediminis</name>
    <dbReference type="NCBI Taxonomy" id="1792836"/>
    <lineage>
        <taxon>Bacteria</taxon>
        <taxon>Pseudomonadati</taxon>
        <taxon>Pseudomonadota</taxon>
        <taxon>Gammaproteobacteria</taxon>
        <taxon>Chromatiales</taxon>
        <taxon>Wenzhouxiangellaceae</taxon>
        <taxon>Wenzhouxiangella</taxon>
    </lineage>
</organism>
<dbReference type="GO" id="GO:0009099">
    <property type="term" value="P:L-valine biosynthetic process"/>
    <property type="evidence" value="ECO:0007669"/>
    <property type="project" value="TreeGrafter"/>
</dbReference>
<reference evidence="8 9" key="1">
    <citation type="submission" date="2018-08" db="EMBL/GenBank/DDBJ databases">
        <title>Wenzhouxiangella salilacus sp. nov., a novel bacterium isolated from a saline lake in Xinjiang Province, China.</title>
        <authorList>
            <person name="Han S."/>
        </authorList>
    </citation>
    <scope>NUCLEOTIDE SEQUENCE [LARGE SCALE GENOMIC DNA]</scope>
    <source>
        <strain evidence="8 9">XDB06</strain>
    </source>
</reference>
<sequence>MADYPGGELLARMLQAEGVEKVFGIIDGTYFGFYSALDRLGIEIVTPRHETSAAHMAGAYARLTGRLGVCMASNGPGVANLLPGLVVEQAEGNRVLAITSARRPEIMYPDRGGAYQCFNQAGVIGQIGKFSHAASSFERVPELMRKAFRASWDGRPGVVHVDVPETIMNGKFKSLPSLWAPKQYRNTEPTSPTPEQVEQAAELLTRADAPMIHAGSGVIHAQAFDALERVAEQLQAPVTTSWAARGVITEDSPLAMPMPHVKLNHKVRNDADTVLILGSRVGETDWWGKPPYWRKASEQTTIQVDLDAGMLGLNKPADLAIQADVGKFLDALARALSERQSANIDSRRNRVAEYGKQIEKDRADWNKALEDDSVPMHPAHVASVCNEVFDADSPIVADGGNTAIWAMFYHRARVPNRVLSTFKFGMLGAGAAQAIGAAVARPDKPVCCIIGDGAFGFHPQEIETAVRNKLKVIYLVLCDKQWGMVKMNQQFALKPLKTLMFKSLKPEETIKADLGEIAFDKVAEAMGAHGERVSDARELEPALRRALDHGGCAVIHVDVDPVKHMWAPGLIHFKKMHEEPKG</sequence>
<dbReference type="Pfam" id="PF02776">
    <property type="entry name" value="TPP_enzyme_N"/>
    <property type="match status" value="1"/>
</dbReference>
<dbReference type="Gene3D" id="3.40.50.970">
    <property type="match status" value="2"/>
</dbReference>
<dbReference type="RefSeq" id="WP_116651529.1">
    <property type="nucleotide sequence ID" value="NZ_QUZK01000046.1"/>
</dbReference>
<dbReference type="GO" id="GO:0009097">
    <property type="term" value="P:isoleucine biosynthetic process"/>
    <property type="evidence" value="ECO:0007669"/>
    <property type="project" value="TreeGrafter"/>
</dbReference>
<feature type="domain" description="Thiamine pyrophosphate enzyme central" evidence="5">
    <location>
        <begin position="197"/>
        <end position="332"/>
    </location>
</feature>
<evidence type="ECO:0000259" key="5">
    <source>
        <dbReference type="Pfam" id="PF00205"/>
    </source>
</evidence>
<comment type="cofactor">
    <cofactor evidence="1">
        <name>thiamine diphosphate</name>
        <dbReference type="ChEBI" id="CHEBI:58937"/>
    </cofactor>
</comment>
<dbReference type="SUPFAM" id="SSF52518">
    <property type="entry name" value="Thiamin diphosphate-binding fold (THDP-binding)"/>
    <property type="match status" value="2"/>
</dbReference>
<gene>
    <name evidence="8" type="ORF">DZC52_12745</name>
</gene>
<dbReference type="Pfam" id="PF00205">
    <property type="entry name" value="TPP_enzyme_M"/>
    <property type="match status" value="1"/>
</dbReference>
<evidence type="ECO:0000256" key="3">
    <source>
        <dbReference type="ARBA" id="ARBA00023052"/>
    </source>
</evidence>
<evidence type="ECO:0000256" key="2">
    <source>
        <dbReference type="ARBA" id="ARBA00007812"/>
    </source>
</evidence>
<dbReference type="InterPro" id="IPR045229">
    <property type="entry name" value="TPP_enz"/>
</dbReference>
<feature type="domain" description="Thiamine pyrophosphate enzyme N-terminal TPP-binding" evidence="7">
    <location>
        <begin position="6"/>
        <end position="104"/>
    </location>
</feature>
<dbReference type="EMBL" id="QUZK01000046">
    <property type="protein sequence ID" value="RFF29503.1"/>
    <property type="molecule type" value="Genomic_DNA"/>
</dbReference>
<evidence type="ECO:0000313" key="9">
    <source>
        <dbReference type="Proteomes" id="UP000260351"/>
    </source>
</evidence>
<evidence type="ECO:0000259" key="6">
    <source>
        <dbReference type="Pfam" id="PF02775"/>
    </source>
</evidence>
<dbReference type="GO" id="GO:0005948">
    <property type="term" value="C:acetolactate synthase complex"/>
    <property type="evidence" value="ECO:0007669"/>
    <property type="project" value="TreeGrafter"/>
</dbReference>
<dbReference type="GO" id="GO:0000287">
    <property type="term" value="F:magnesium ion binding"/>
    <property type="evidence" value="ECO:0007669"/>
    <property type="project" value="InterPro"/>
</dbReference>
<dbReference type="AlphaFoldDB" id="A0A3E1K642"/>